<evidence type="ECO:0000256" key="6">
    <source>
        <dbReference type="RuleBase" id="RU361157"/>
    </source>
</evidence>
<evidence type="ECO:0000259" key="7">
    <source>
        <dbReference type="PROSITE" id="PS51012"/>
    </source>
</evidence>
<sequence length="258" mass="28811">MNHQNVNWIAFQTILVKEILRFIRIWPQTLLPPAITTALYFIIFGQIIGSRIGDMGGFSYSEYIAPGLIMLTVINNSYSNVVSSFFGAKFQHYVEELQVSPMSNLLIIAGYITGGIARGFFVGVIVTIVTLFFTPISIHNFPLTIIIFLLTSAVFALAGFINAIFAKSFDDISIIPTFVLTPLTYLGGIFYSVSLLPGFWEKLSYFNPILYMVNGFRYSMLGISDISIGWTLTILCILFATLCFIATYLMNKGIGLKY</sequence>
<keyword evidence="6" id="KW-0813">Transport</keyword>
<keyword evidence="4 6" id="KW-1133">Transmembrane helix</keyword>
<feature type="transmembrane region" description="Helical" evidence="6">
    <location>
        <begin position="178"/>
        <end position="200"/>
    </location>
</feature>
<dbReference type="PROSITE" id="PS51012">
    <property type="entry name" value="ABC_TM2"/>
    <property type="match status" value="1"/>
</dbReference>
<evidence type="ECO:0000256" key="2">
    <source>
        <dbReference type="ARBA" id="ARBA00007783"/>
    </source>
</evidence>
<feature type="transmembrane region" description="Helical" evidence="6">
    <location>
        <begin position="108"/>
        <end position="133"/>
    </location>
</feature>
<evidence type="ECO:0000256" key="5">
    <source>
        <dbReference type="ARBA" id="ARBA00023136"/>
    </source>
</evidence>
<evidence type="ECO:0000313" key="9">
    <source>
        <dbReference type="Proteomes" id="UP001500631"/>
    </source>
</evidence>
<dbReference type="PANTHER" id="PTHR43332:SF2">
    <property type="entry name" value="INNER MEMBRANE TRANSPORT PERMEASE YADH"/>
    <property type="match status" value="1"/>
</dbReference>
<feature type="transmembrane region" description="Helical" evidence="6">
    <location>
        <begin position="145"/>
        <end position="166"/>
    </location>
</feature>
<gene>
    <name evidence="8" type="ORF">GCM10023338_04120</name>
</gene>
<dbReference type="InterPro" id="IPR000412">
    <property type="entry name" value="ABC_2_transport"/>
</dbReference>
<reference evidence="9" key="1">
    <citation type="journal article" date="2019" name="Int. J. Syst. Evol. Microbiol.">
        <title>The Global Catalogue of Microorganisms (GCM) 10K type strain sequencing project: providing services to taxonomists for standard genome sequencing and annotation.</title>
        <authorList>
            <consortium name="The Broad Institute Genomics Platform"/>
            <consortium name="The Broad Institute Genome Sequencing Center for Infectious Disease"/>
            <person name="Wu L."/>
            <person name="Ma J."/>
        </authorList>
    </citation>
    <scope>NUCLEOTIDE SEQUENCE [LARGE SCALE GENOMIC DNA]</scope>
    <source>
        <strain evidence="9">JCM 18424</strain>
    </source>
</reference>
<evidence type="ECO:0000313" key="8">
    <source>
        <dbReference type="EMBL" id="GAA5095117.1"/>
    </source>
</evidence>
<evidence type="ECO:0000256" key="1">
    <source>
        <dbReference type="ARBA" id="ARBA00004141"/>
    </source>
</evidence>
<dbReference type="Proteomes" id="UP001500631">
    <property type="component" value="Unassembled WGS sequence"/>
</dbReference>
<dbReference type="PANTHER" id="PTHR43332">
    <property type="entry name" value="INNER MEMBRANE TRANSPORT PERMEASE YADH-RELATED"/>
    <property type="match status" value="1"/>
</dbReference>
<dbReference type="PIRSF" id="PIRSF006648">
    <property type="entry name" value="DrrB"/>
    <property type="match status" value="1"/>
</dbReference>
<dbReference type="InterPro" id="IPR052522">
    <property type="entry name" value="ABC-2_transport_permease"/>
</dbReference>
<comment type="subcellular location">
    <subcellularLocation>
        <location evidence="6">Cell inner membrane</location>
        <topology evidence="6">Multi-pass membrane protein</topology>
    </subcellularLocation>
    <subcellularLocation>
        <location evidence="1">Membrane</location>
        <topology evidence="1">Multi-pass membrane protein</topology>
    </subcellularLocation>
</comment>
<evidence type="ECO:0000256" key="4">
    <source>
        <dbReference type="ARBA" id="ARBA00022989"/>
    </source>
</evidence>
<protein>
    <recommendedName>
        <fullName evidence="6">Transport permease protein</fullName>
    </recommendedName>
</protein>
<keyword evidence="3 6" id="KW-0812">Transmembrane</keyword>
<dbReference type="EMBL" id="BAABKE010000001">
    <property type="protein sequence ID" value="GAA5095117.1"/>
    <property type="molecule type" value="Genomic_DNA"/>
</dbReference>
<feature type="transmembrane region" description="Helical" evidence="6">
    <location>
        <begin position="220"/>
        <end position="249"/>
    </location>
</feature>
<keyword evidence="5 6" id="KW-0472">Membrane</keyword>
<comment type="caution">
    <text evidence="8">The sequence shown here is derived from an EMBL/GenBank/DDBJ whole genome shotgun (WGS) entry which is preliminary data.</text>
</comment>
<keyword evidence="6" id="KW-1003">Cell membrane</keyword>
<proteinExistence type="inferred from homology"/>
<dbReference type="InterPro" id="IPR013525">
    <property type="entry name" value="ABC2_TM"/>
</dbReference>
<name>A0ABP9MDL1_9GAMM</name>
<organism evidence="8 9">
    <name type="scientific">Wohlfahrtiimonas larvae</name>
    <dbReference type="NCBI Taxonomy" id="1157986"/>
    <lineage>
        <taxon>Bacteria</taxon>
        <taxon>Pseudomonadati</taxon>
        <taxon>Pseudomonadota</taxon>
        <taxon>Gammaproteobacteria</taxon>
        <taxon>Cardiobacteriales</taxon>
        <taxon>Ignatzschineriaceae</taxon>
        <taxon>Wohlfahrtiimonas</taxon>
    </lineage>
</organism>
<feature type="transmembrane region" description="Helical" evidence="6">
    <location>
        <begin position="30"/>
        <end position="48"/>
    </location>
</feature>
<feature type="transmembrane region" description="Helical" evidence="6">
    <location>
        <begin position="68"/>
        <end position="88"/>
    </location>
</feature>
<feature type="domain" description="ABC transmembrane type-2" evidence="7">
    <location>
        <begin position="24"/>
        <end position="253"/>
    </location>
</feature>
<dbReference type="NCBIfam" id="NF011648">
    <property type="entry name" value="PRK15066.1"/>
    <property type="match status" value="1"/>
</dbReference>
<evidence type="ECO:0000256" key="3">
    <source>
        <dbReference type="ARBA" id="ARBA00022692"/>
    </source>
</evidence>
<dbReference type="RefSeq" id="WP_077926151.1">
    <property type="nucleotide sequence ID" value="NZ_BAABKE010000001.1"/>
</dbReference>
<dbReference type="InterPro" id="IPR047817">
    <property type="entry name" value="ABC2_TM_bact-type"/>
</dbReference>
<accession>A0ABP9MDL1</accession>
<comment type="similarity">
    <text evidence="2 6">Belongs to the ABC-2 integral membrane protein family.</text>
</comment>
<dbReference type="PRINTS" id="PR00164">
    <property type="entry name" value="ABC2TRNSPORT"/>
</dbReference>
<keyword evidence="9" id="KW-1185">Reference proteome</keyword>
<dbReference type="Pfam" id="PF01061">
    <property type="entry name" value="ABC2_membrane"/>
    <property type="match status" value="1"/>
</dbReference>